<keyword evidence="6" id="KW-1185">Reference proteome</keyword>
<dbReference type="Proteomes" id="UP000552836">
    <property type="component" value="Unassembled WGS sequence"/>
</dbReference>
<organism evidence="4 5">
    <name type="scientific">Modestobacter marinus</name>
    <dbReference type="NCBI Taxonomy" id="477641"/>
    <lineage>
        <taxon>Bacteria</taxon>
        <taxon>Bacillati</taxon>
        <taxon>Actinomycetota</taxon>
        <taxon>Actinomycetes</taxon>
        <taxon>Geodermatophilales</taxon>
        <taxon>Geodermatophilaceae</taxon>
        <taxon>Modestobacter</taxon>
    </lineage>
</organism>
<evidence type="ECO:0000256" key="1">
    <source>
        <dbReference type="SAM" id="MobiDB-lite"/>
    </source>
</evidence>
<accession>A0A846LTA3</accession>
<feature type="signal peptide" evidence="2">
    <location>
        <begin position="1"/>
        <end position="27"/>
    </location>
</feature>
<dbReference type="AlphaFoldDB" id="A0A846LTA3"/>
<evidence type="ECO:0000256" key="2">
    <source>
        <dbReference type="SAM" id="SignalP"/>
    </source>
</evidence>
<name>A0A846LTA3_9ACTN</name>
<keyword evidence="2" id="KW-0732">Signal</keyword>
<dbReference type="EMBL" id="BMMI01000001">
    <property type="protein sequence ID" value="GGL48298.1"/>
    <property type="molecule type" value="Genomic_DNA"/>
</dbReference>
<reference evidence="3" key="4">
    <citation type="submission" date="2024-05" db="EMBL/GenBank/DDBJ databases">
        <authorList>
            <person name="Sun Q."/>
            <person name="Zhou Y."/>
        </authorList>
    </citation>
    <scope>NUCLEOTIDE SEQUENCE</scope>
    <source>
        <strain evidence="3">CGMCC 4.5581</strain>
    </source>
</reference>
<reference evidence="4 5" key="3">
    <citation type="submission" date="2020-02" db="EMBL/GenBank/DDBJ databases">
        <title>Sequencing the genomes of 1000 actinobacteria strains.</title>
        <authorList>
            <person name="Klenk H.-P."/>
        </authorList>
    </citation>
    <scope>NUCLEOTIDE SEQUENCE [LARGE SCALE GENOMIC DNA]</scope>
    <source>
        <strain evidence="4 5">DSM 45201</strain>
    </source>
</reference>
<sequence length="69" mass="7360">MLSSARPRTVRRTFAAFAIVATSLTTAACGDDVVDDGVEQNVEQGVDEVEEGVDDAEQEVDEEVGDTEN</sequence>
<dbReference type="RefSeq" id="WP_166754236.1">
    <property type="nucleotide sequence ID" value="NZ_BAABJU010000001.1"/>
</dbReference>
<dbReference type="Proteomes" id="UP000648663">
    <property type="component" value="Unassembled WGS sequence"/>
</dbReference>
<evidence type="ECO:0000313" key="4">
    <source>
        <dbReference type="EMBL" id="NIH66689.1"/>
    </source>
</evidence>
<dbReference type="EMBL" id="JAAMPA010000001">
    <property type="protein sequence ID" value="NIH66689.1"/>
    <property type="molecule type" value="Genomic_DNA"/>
</dbReference>
<proteinExistence type="predicted"/>
<protein>
    <submittedName>
        <fullName evidence="4">Uncharacterized protein</fullName>
    </submittedName>
</protein>
<comment type="caution">
    <text evidence="4">The sequence shown here is derived from an EMBL/GenBank/DDBJ whole genome shotgun (WGS) entry which is preliminary data.</text>
</comment>
<evidence type="ECO:0000313" key="3">
    <source>
        <dbReference type="EMBL" id="GGL48298.1"/>
    </source>
</evidence>
<evidence type="ECO:0000313" key="5">
    <source>
        <dbReference type="Proteomes" id="UP000552836"/>
    </source>
</evidence>
<gene>
    <name evidence="4" type="ORF">FB380_001135</name>
    <name evidence="3" type="ORF">GCM10011589_01050</name>
</gene>
<reference evidence="6" key="2">
    <citation type="journal article" date="2019" name="Int. J. Syst. Evol. Microbiol.">
        <title>The Global Catalogue of Microorganisms (GCM) 10K type strain sequencing project: providing services to taxonomists for standard genome sequencing and annotation.</title>
        <authorList>
            <consortium name="The Broad Institute Genomics Platform"/>
            <consortium name="The Broad Institute Genome Sequencing Center for Infectious Disease"/>
            <person name="Wu L."/>
            <person name="Ma J."/>
        </authorList>
    </citation>
    <scope>NUCLEOTIDE SEQUENCE [LARGE SCALE GENOMIC DNA]</scope>
    <source>
        <strain evidence="6">CGMCC 4.5581</strain>
    </source>
</reference>
<dbReference type="PROSITE" id="PS51257">
    <property type="entry name" value="PROKAR_LIPOPROTEIN"/>
    <property type="match status" value="1"/>
</dbReference>
<feature type="region of interest" description="Disordered" evidence="1">
    <location>
        <begin position="46"/>
        <end position="69"/>
    </location>
</feature>
<feature type="chain" id="PRO_5038678446" evidence="2">
    <location>
        <begin position="28"/>
        <end position="69"/>
    </location>
</feature>
<evidence type="ECO:0000313" key="6">
    <source>
        <dbReference type="Proteomes" id="UP000648663"/>
    </source>
</evidence>
<reference evidence="3" key="1">
    <citation type="journal article" date="2014" name="Int. J. Syst. Evol. Microbiol.">
        <title>Complete genome of a new Firmicutes species belonging to the dominant human colonic microbiota ('Ruminococcus bicirculans') reveals two chromosomes and a selective capacity to utilize plant glucans.</title>
        <authorList>
            <consortium name="NISC Comparative Sequencing Program"/>
            <person name="Wegmann U."/>
            <person name="Louis P."/>
            <person name="Goesmann A."/>
            <person name="Henrissat B."/>
            <person name="Duncan S.H."/>
            <person name="Flint H.J."/>
        </authorList>
    </citation>
    <scope>NUCLEOTIDE SEQUENCE</scope>
    <source>
        <strain evidence="3">CGMCC 4.5581</strain>
    </source>
</reference>